<sequence>MSADLTSDLLDLTYRADLDILVGRWGYQPAVEQLPAVYEQLRKQGQESGCRFWLQDIRRRSFNDPVTTQWLLTKFFPAMGRQLGAQLCVAYLASPTLKEAIMAGPSFRTPEFYDQQPFVVAFFGDEGEAISWLHERQRRQALG</sequence>
<dbReference type="EMBL" id="PGFA01000003">
    <property type="protein sequence ID" value="PJJ52766.1"/>
    <property type="molecule type" value="Genomic_DNA"/>
</dbReference>
<dbReference type="Proteomes" id="UP000228535">
    <property type="component" value="Unassembled WGS sequence"/>
</dbReference>
<gene>
    <name evidence="1" type="ORF">CLV45_3423</name>
</gene>
<accession>A0A2M9B4B7</accession>
<reference evidence="1 2" key="1">
    <citation type="submission" date="2017-11" db="EMBL/GenBank/DDBJ databases">
        <title>Genomic Encyclopedia of Archaeal and Bacterial Type Strains, Phase II (KMG-II): From Individual Species to Whole Genera.</title>
        <authorList>
            <person name="Goeker M."/>
        </authorList>
    </citation>
    <scope>NUCLEOTIDE SEQUENCE [LARGE SCALE GENOMIC DNA]</scope>
    <source>
        <strain evidence="1 2">DSM 11115</strain>
    </source>
</reference>
<evidence type="ECO:0000313" key="2">
    <source>
        <dbReference type="Proteomes" id="UP000228535"/>
    </source>
</evidence>
<comment type="caution">
    <text evidence="1">The sequence shown here is derived from an EMBL/GenBank/DDBJ whole genome shotgun (WGS) entry which is preliminary data.</text>
</comment>
<keyword evidence="2" id="KW-1185">Reference proteome</keyword>
<evidence type="ECO:0008006" key="3">
    <source>
        <dbReference type="Google" id="ProtNLM"/>
    </source>
</evidence>
<protein>
    <recommendedName>
        <fullName evidence="3">SpoIIAA-like protein</fullName>
    </recommendedName>
</protein>
<organism evidence="1 2">
    <name type="scientific">Hymenobacter chitinivorans DSM 11115</name>
    <dbReference type="NCBI Taxonomy" id="1121954"/>
    <lineage>
        <taxon>Bacteria</taxon>
        <taxon>Pseudomonadati</taxon>
        <taxon>Bacteroidota</taxon>
        <taxon>Cytophagia</taxon>
        <taxon>Cytophagales</taxon>
        <taxon>Hymenobacteraceae</taxon>
        <taxon>Hymenobacter</taxon>
    </lineage>
</organism>
<proteinExistence type="predicted"/>
<dbReference type="RefSeq" id="WP_100337696.1">
    <property type="nucleotide sequence ID" value="NZ_PGFA01000003.1"/>
</dbReference>
<dbReference type="OrthoDB" id="884362at2"/>
<evidence type="ECO:0000313" key="1">
    <source>
        <dbReference type="EMBL" id="PJJ52766.1"/>
    </source>
</evidence>
<dbReference type="AlphaFoldDB" id="A0A2M9B4B7"/>
<name>A0A2M9B4B7_9BACT</name>